<organism evidence="1 2">
    <name type="scientific">Metamycoplasma faucium</name>
    <dbReference type="NCBI Taxonomy" id="56142"/>
    <lineage>
        <taxon>Bacteria</taxon>
        <taxon>Bacillati</taxon>
        <taxon>Mycoplasmatota</taxon>
        <taxon>Mycoplasmoidales</taxon>
        <taxon>Metamycoplasmataceae</taxon>
        <taxon>Metamycoplasma</taxon>
    </lineage>
</organism>
<dbReference type="Proteomes" id="UP001622612">
    <property type="component" value="Chromosome"/>
</dbReference>
<protein>
    <submittedName>
        <fullName evidence="1">Uncharacterized protein</fullName>
    </submittedName>
</protein>
<gene>
    <name evidence="1" type="ORF">LQ356_02020</name>
</gene>
<dbReference type="EMBL" id="CP088155">
    <property type="protein sequence ID" value="WYM96982.1"/>
    <property type="molecule type" value="Genomic_DNA"/>
</dbReference>
<proteinExistence type="predicted"/>
<accession>A0ABZ2TKK6</accession>
<sequence length="65" mass="8098">MYYKPPMVNPIIANAFLYSKLEANRRKRAREIDQYFVYLSTFDEENYWFNRKLGGLWNILWTKWK</sequence>
<evidence type="ECO:0000313" key="1">
    <source>
        <dbReference type="EMBL" id="WYM96982.1"/>
    </source>
</evidence>
<reference evidence="1" key="1">
    <citation type="submission" date="2021-11" db="EMBL/GenBank/DDBJ databases">
        <title>The first genome sequence of unculturable Mycoplasma faucium obtained by de novo assembly of metagenomic reads.</title>
        <authorList>
            <person name="Sabat A.J."/>
            <person name="Bathoorn E."/>
            <person name="Akkerboom V."/>
            <person name="Friedrich A.W."/>
        </authorList>
    </citation>
    <scope>NUCLEOTIDE SEQUENCE [LARGE SCALE GENOMIC DNA]</scope>
    <source>
        <strain evidence="1">UMCG-MFM1</strain>
    </source>
</reference>
<keyword evidence="2" id="KW-1185">Reference proteome</keyword>
<name>A0ABZ2TKK6_9BACT</name>
<dbReference type="RefSeq" id="WP_405311145.1">
    <property type="nucleotide sequence ID" value="NZ_CP088155.1"/>
</dbReference>
<evidence type="ECO:0000313" key="2">
    <source>
        <dbReference type="Proteomes" id="UP001622612"/>
    </source>
</evidence>